<feature type="region of interest" description="Disordered" evidence="7">
    <location>
        <begin position="1"/>
        <end position="20"/>
    </location>
</feature>
<keyword evidence="2" id="KW-0813">Transport</keyword>
<dbReference type="PROSITE" id="PS50850">
    <property type="entry name" value="MFS"/>
    <property type="match status" value="1"/>
</dbReference>
<dbReference type="CDD" id="cd17321">
    <property type="entry name" value="MFS_MMR_MDR_like"/>
    <property type="match status" value="1"/>
</dbReference>
<feature type="transmembrane region" description="Helical" evidence="8">
    <location>
        <begin position="156"/>
        <end position="175"/>
    </location>
</feature>
<accession>A0A239N1Z3</accession>
<keyword evidence="11" id="KW-1185">Reference proteome</keyword>
<feature type="transmembrane region" description="Helical" evidence="8">
    <location>
        <begin position="412"/>
        <end position="435"/>
    </location>
</feature>
<dbReference type="PANTHER" id="PTHR42718">
    <property type="entry name" value="MAJOR FACILITATOR SUPERFAMILY MULTIDRUG TRANSPORTER MFSC"/>
    <property type="match status" value="1"/>
</dbReference>
<feature type="transmembrane region" description="Helical" evidence="8">
    <location>
        <begin position="284"/>
        <end position="307"/>
    </location>
</feature>
<dbReference type="Pfam" id="PF07690">
    <property type="entry name" value="MFS_1"/>
    <property type="match status" value="1"/>
</dbReference>
<feature type="transmembrane region" description="Helical" evidence="8">
    <location>
        <begin position="28"/>
        <end position="50"/>
    </location>
</feature>
<proteinExistence type="predicted"/>
<dbReference type="GO" id="GO:0005886">
    <property type="term" value="C:plasma membrane"/>
    <property type="evidence" value="ECO:0007669"/>
    <property type="project" value="UniProtKB-SubCell"/>
</dbReference>
<evidence type="ECO:0000256" key="4">
    <source>
        <dbReference type="ARBA" id="ARBA00022692"/>
    </source>
</evidence>
<name>A0A239N1Z3_9ACTN</name>
<evidence type="ECO:0000256" key="6">
    <source>
        <dbReference type="ARBA" id="ARBA00023136"/>
    </source>
</evidence>
<dbReference type="InterPro" id="IPR036259">
    <property type="entry name" value="MFS_trans_sf"/>
</dbReference>
<dbReference type="InterPro" id="IPR020846">
    <property type="entry name" value="MFS_dom"/>
</dbReference>
<feature type="transmembrane region" description="Helical" evidence="8">
    <location>
        <begin position="376"/>
        <end position="400"/>
    </location>
</feature>
<dbReference type="EMBL" id="FZOD01000049">
    <property type="protein sequence ID" value="SNT48462.1"/>
    <property type="molecule type" value="Genomic_DNA"/>
</dbReference>
<reference evidence="10 11" key="1">
    <citation type="submission" date="2017-06" db="EMBL/GenBank/DDBJ databases">
        <authorList>
            <person name="Kim H.J."/>
            <person name="Triplett B.A."/>
        </authorList>
    </citation>
    <scope>NUCLEOTIDE SEQUENCE [LARGE SCALE GENOMIC DNA]</scope>
    <source>
        <strain evidence="10 11">CGMCC 4.2132</strain>
    </source>
</reference>
<evidence type="ECO:0000256" key="7">
    <source>
        <dbReference type="SAM" id="MobiDB-lite"/>
    </source>
</evidence>
<sequence>MAITEPGSPPVGHGATAQPAERTGSVRAFALLGTVQTTLIFTITLIAVPLPEIGREFRLGPSGLFMVSTAYGLSFSGLLLFGGRLADRHGGRALFATGLVVFAVASAVAALAPGFAVLVAARFAQGVGAALTAPAAIAVLRAVLPDPGRYARAMATWGGLSVLGATAGTLLSGVVTTWVPWRWMFGVALLVSLVALPLTPRWLPAAAPSGPVALDLPGAALATAGVTLLSYGLLSTSGHAWASAAVLVPLVAGLTSLTAFAAVESRGREPLLPPAFLADRRRVVALPAIALSAAGTAVVFLLLALYLQQIRGWSPLRTSLAFVPYALSLLIAGRLAGRLIVRFGARAVVGAGLTVAAGGLFLLSGLDPRTEYVTGLLPGLVLLPAGVAPVFAGAAVLAVAGVPRRQAGLAGGVMNTAMELGPTVGLALLTTVAAARTSHITVGGANPQAATTGGYSWALGAAGFAFALLAALTAVAVRPRSEE</sequence>
<dbReference type="Proteomes" id="UP000198282">
    <property type="component" value="Unassembled WGS sequence"/>
</dbReference>
<feature type="transmembrane region" description="Helical" evidence="8">
    <location>
        <begin position="93"/>
        <end position="117"/>
    </location>
</feature>
<keyword evidence="5 8" id="KW-1133">Transmembrane helix</keyword>
<evidence type="ECO:0000256" key="3">
    <source>
        <dbReference type="ARBA" id="ARBA00022475"/>
    </source>
</evidence>
<protein>
    <submittedName>
        <fullName evidence="10">Major Facilitator Superfamily protein</fullName>
    </submittedName>
</protein>
<feature type="transmembrane region" description="Helical" evidence="8">
    <location>
        <begin position="212"/>
        <end position="234"/>
    </location>
</feature>
<feature type="transmembrane region" description="Helical" evidence="8">
    <location>
        <begin position="62"/>
        <end position="81"/>
    </location>
</feature>
<keyword evidence="3" id="KW-1003">Cell membrane</keyword>
<dbReference type="SUPFAM" id="SSF103473">
    <property type="entry name" value="MFS general substrate transporter"/>
    <property type="match status" value="1"/>
</dbReference>
<dbReference type="InterPro" id="IPR011701">
    <property type="entry name" value="MFS"/>
</dbReference>
<dbReference type="PANTHER" id="PTHR42718:SF46">
    <property type="entry name" value="BLR6921 PROTEIN"/>
    <property type="match status" value="1"/>
</dbReference>
<evidence type="ECO:0000313" key="10">
    <source>
        <dbReference type="EMBL" id="SNT48462.1"/>
    </source>
</evidence>
<evidence type="ECO:0000313" key="11">
    <source>
        <dbReference type="Proteomes" id="UP000198282"/>
    </source>
</evidence>
<evidence type="ECO:0000256" key="5">
    <source>
        <dbReference type="ARBA" id="ARBA00022989"/>
    </source>
</evidence>
<feature type="domain" description="Major facilitator superfamily (MFS) profile" evidence="9">
    <location>
        <begin position="26"/>
        <end position="483"/>
    </location>
</feature>
<evidence type="ECO:0000256" key="2">
    <source>
        <dbReference type="ARBA" id="ARBA00022448"/>
    </source>
</evidence>
<feature type="transmembrane region" description="Helical" evidence="8">
    <location>
        <begin position="123"/>
        <end position="144"/>
    </location>
</feature>
<organism evidence="10 11">
    <name type="scientific">Streptosporangium subroseum</name>
    <dbReference type="NCBI Taxonomy" id="106412"/>
    <lineage>
        <taxon>Bacteria</taxon>
        <taxon>Bacillati</taxon>
        <taxon>Actinomycetota</taxon>
        <taxon>Actinomycetes</taxon>
        <taxon>Streptosporangiales</taxon>
        <taxon>Streptosporangiaceae</taxon>
        <taxon>Streptosporangium</taxon>
    </lineage>
</organism>
<feature type="transmembrane region" description="Helical" evidence="8">
    <location>
        <begin position="455"/>
        <end position="477"/>
    </location>
</feature>
<evidence type="ECO:0000259" key="9">
    <source>
        <dbReference type="PROSITE" id="PS50850"/>
    </source>
</evidence>
<keyword evidence="4 8" id="KW-0812">Transmembrane</keyword>
<feature type="transmembrane region" description="Helical" evidence="8">
    <location>
        <begin position="240"/>
        <end position="263"/>
    </location>
</feature>
<feature type="transmembrane region" description="Helical" evidence="8">
    <location>
        <begin position="181"/>
        <end position="200"/>
    </location>
</feature>
<dbReference type="Gene3D" id="1.20.1720.10">
    <property type="entry name" value="Multidrug resistance protein D"/>
    <property type="match status" value="1"/>
</dbReference>
<evidence type="ECO:0000256" key="1">
    <source>
        <dbReference type="ARBA" id="ARBA00004651"/>
    </source>
</evidence>
<gene>
    <name evidence="10" type="ORF">SAMN05216276_104954</name>
</gene>
<comment type="subcellular location">
    <subcellularLocation>
        <location evidence="1">Cell membrane</location>
        <topology evidence="1">Multi-pass membrane protein</topology>
    </subcellularLocation>
</comment>
<dbReference type="Gene3D" id="1.20.1250.20">
    <property type="entry name" value="MFS general substrate transporter like domains"/>
    <property type="match status" value="1"/>
</dbReference>
<dbReference type="OrthoDB" id="7375466at2"/>
<keyword evidence="6 8" id="KW-0472">Membrane</keyword>
<dbReference type="RefSeq" id="WP_089211528.1">
    <property type="nucleotide sequence ID" value="NZ_FZOD01000049.1"/>
</dbReference>
<dbReference type="GO" id="GO:0022857">
    <property type="term" value="F:transmembrane transporter activity"/>
    <property type="evidence" value="ECO:0007669"/>
    <property type="project" value="InterPro"/>
</dbReference>
<feature type="transmembrane region" description="Helical" evidence="8">
    <location>
        <begin position="343"/>
        <end position="364"/>
    </location>
</feature>
<dbReference type="AlphaFoldDB" id="A0A239N1Z3"/>
<evidence type="ECO:0000256" key="8">
    <source>
        <dbReference type="SAM" id="Phobius"/>
    </source>
</evidence>
<feature type="transmembrane region" description="Helical" evidence="8">
    <location>
        <begin position="319"/>
        <end position="336"/>
    </location>
</feature>